<comment type="caution">
    <text evidence="3">The sequence shown here is derived from an EMBL/GenBank/DDBJ whole genome shotgun (WGS) entry which is preliminary data.</text>
</comment>
<comment type="similarity">
    <text evidence="1">Belongs to the myoviridae tail sheath protein family.</text>
</comment>
<proteinExistence type="inferred from homology"/>
<feature type="domain" description="Tail sheath protein C-terminal" evidence="2">
    <location>
        <begin position="337"/>
        <end position="438"/>
    </location>
</feature>
<dbReference type="PANTHER" id="PTHR35861">
    <property type="match status" value="1"/>
</dbReference>
<dbReference type="AlphaFoldDB" id="A0A2L2XDC6"/>
<evidence type="ECO:0000259" key="2">
    <source>
        <dbReference type="Pfam" id="PF17482"/>
    </source>
</evidence>
<organism evidence="3 4">
    <name type="scientific">Desulfocucumis palustris</name>
    <dbReference type="NCBI Taxonomy" id="1898651"/>
    <lineage>
        <taxon>Bacteria</taxon>
        <taxon>Bacillati</taxon>
        <taxon>Bacillota</taxon>
        <taxon>Clostridia</taxon>
        <taxon>Eubacteriales</taxon>
        <taxon>Desulfocucumaceae</taxon>
        <taxon>Desulfocucumis</taxon>
    </lineage>
</organism>
<dbReference type="Proteomes" id="UP000239549">
    <property type="component" value="Unassembled WGS sequence"/>
</dbReference>
<protein>
    <submittedName>
        <fullName evidence="3">Phage tail sheath protein FI</fullName>
    </submittedName>
</protein>
<accession>A0A2L2XDC6</accession>
<dbReference type="Pfam" id="PF17482">
    <property type="entry name" value="Phage_sheath_1C"/>
    <property type="match status" value="1"/>
</dbReference>
<sequence>MSLSRIGIVGTFSRGPVNEPVLVGSLDQLVTTFGEHKDGLTGYLSMLGALAQGANDFYVIRTGGSSIASASKTLQDSTPANSVVIVANTPGSWANDLKVAVASGTTGGTFKLIITYGTQQETFDNLTLDNVASKVSSQFVSAAKVSGATNIPANLSSTPLAGGDDGVTTTDADYVGTIDVNGNRSGLKVLETVRCAIVICAQQYSTTIRNALLTHCANMTIDFGLRMAVLNINKGVTPTQAVAETAAMDSMRGILTYPWVELSDLAGDLVAPDGIYAGRLSVLDAAASPSNKFITGINKTERFLAGAELNALTQARVSPISLVEGRGFRFRNGVTLSSDPAWAQTNIRRQFDQLEMEIYGATQWAISENNTEKLREAMAAQIDNYLVGKKMRGEIYDFKPTICDDTNNTPETIQARILNTTIRVRPLYAADYIDHRIQRLVGNEE</sequence>
<dbReference type="PANTHER" id="PTHR35861:SF1">
    <property type="entry name" value="PHAGE TAIL SHEATH PROTEIN"/>
    <property type="match status" value="1"/>
</dbReference>
<reference evidence="4" key="1">
    <citation type="submission" date="2018-02" db="EMBL/GenBank/DDBJ databases">
        <title>Genome sequence of Desulfocucumis palustris strain NAW-5.</title>
        <authorList>
            <person name="Watanabe M."/>
            <person name="Kojima H."/>
            <person name="Fukui M."/>
        </authorList>
    </citation>
    <scope>NUCLEOTIDE SEQUENCE [LARGE SCALE GENOMIC DNA]</scope>
    <source>
        <strain evidence="4">NAW-5</strain>
    </source>
</reference>
<dbReference type="EMBL" id="BFAV01000127">
    <property type="protein sequence ID" value="GBF34142.1"/>
    <property type="molecule type" value="Genomic_DNA"/>
</dbReference>
<dbReference type="Gene3D" id="3.40.50.11780">
    <property type="match status" value="1"/>
</dbReference>
<dbReference type="InterPro" id="IPR020287">
    <property type="entry name" value="Tail_sheath_C"/>
</dbReference>
<evidence type="ECO:0000313" key="3">
    <source>
        <dbReference type="EMBL" id="GBF34142.1"/>
    </source>
</evidence>
<gene>
    <name evidence="3" type="ORF">DCCM_3254</name>
</gene>
<evidence type="ECO:0000256" key="1">
    <source>
        <dbReference type="ARBA" id="ARBA00008005"/>
    </source>
</evidence>
<name>A0A2L2XDC6_9FIRM</name>
<keyword evidence="4" id="KW-1185">Reference proteome</keyword>
<dbReference type="InterPro" id="IPR052042">
    <property type="entry name" value="Tail_sheath_structural"/>
</dbReference>
<evidence type="ECO:0000313" key="4">
    <source>
        <dbReference type="Proteomes" id="UP000239549"/>
    </source>
</evidence>